<dbReference type="GO" id="GO:0030288">
    <property type="term" value="C:outer membrane-bounded periplasmic space"/>
    <property type="evidence" value="ECO:0007669"/>
    <property type="project" value="TreeGrafter"/>
</dbReference>
<dbReference type="EMBL" id="WBZB01000013">
    <property type="protein sequence ID" value="KAB3531486.1"/>
    <property type="molecule type" value="Genomic_DNA"/>
</dbReference>
<organism evidence="3 4">
    <name type="scientific">Alkaliphilus serpentinus</name>
    <dbReference type="NCBI Taxonomy" id="1482731"/>
    <lineage>
        <taxon>Bacteria</taxon>
        <taxon>Bacillati</taxon>
        <taxon>Bacillota</taxon>
        <taxon>Clostridia</taxon>
        <taxon>Peptostreptococcales</taxon>
        <taxon>Natronincolaceae</taxon>
        <taxon>Alkaliphilus</taxon>
    </lineage>
</organism>
<reference evidence="3 4" key="1">
    <citation type="submission" date="2019-10" db="EMBL/GenBank/DDBJ databases">
        <title>Alkaliphilus serpentinus sp. nov. and Alkaliphilus pronyensis sp. nov., two novel anaerobic alkaliphilic species isolated from the serpentinized-hosted hydrothermal field of the Prony Bay (New Caledonia).</title>
        <authorList>
            <person name="Postec A."/>
        </authorList>
    </citation>
    <scope>NUCLEOTIDE SEQUENCE [LARGE SCALE GENOMIC DNA]</scope>
    <source>
        <strain evidence="3 4">LacT</strain>
    </source>
</reference>
<dbReference type="Gene3D" id="3.40.630.40">
    <property type="entry name" value="Zn-dependent exopeptidases"/>
    <property type="match status" value="1"/>
</dbReference>
<evidence type="ECO:0000313" key="4">
    <source>
        <dbReference type="Proteomes" id="UP000465601"/>
    </source>
</evidence>
<dbReference type="RefSeq" id="WP_151865214.1">
    <property type="nucleotide sequence ID" value="NZ_WBZB01000013.1"/>
</dbReference>
<dbReference type="InterPro" id="IPR002508">
    <property type="entry name" value="MurNAc-LAA_cat"/>
</dbReference>
<dbReference type="GO" id="GO:0008745">
    <property type="term" value="F:N-acetylmuramoyl-L-alanine amidase activity"/>
    <property type="evidence" value="ECO:0007669"/>
    <property type="project" value="InterPro"/>
</dbReference>
<name>A0A833M8Q8_9FIRM</name>
<proteinExistence type="predicted"/>
<dbReference type="Pfam" id="PF01520">
    <property type="entry name" value="Amidase_3"/>
    <property type="match status" value="1"/>
</dbReference>
<dbReference type="GO" id="GO:0009253">
    <property type="term" value="P:peptidoglycan catabolic process"/>
    <property type="evidence" value="ECO:0007669"/>
    <property type="project" value="InterPro"/>
</dbReference>
<dbReference type="AlphaFoldDB" id="A0A833M8Q8"/>
<dbReference type="CDD" id="cd02696">
    <property type="entry name" value="MurNAc-LAA"/>
    <property type="match status" value="1"/>
</dbReference>
<comment type="caution">
    <text evidence="3">The sequence shown here is derived from an EMBL/GenBank/DDBJ whole genome shotgun (WGS) entry which is preliminary data.</text>
</comment>
<dbReference type="SUPFAM" id="SSF53187">
    <property type="entry name" value="Zn-dependent exopeptidases"/>
    <property type="match status" value="1"/>
</dbReference>
<accession>A0A833M8Q8</accession>
<evidence type="ECO:0000313" key="3">
    <source>
        <dbReference type="EMBL" id="KAB3531486.1"/>
    </source>
</evidence>
<dbReference type="Proteomes" id="UP000465601">
    <property type="component" value="Unassembled WGS sequence"/>
</dbReference>
<keyword evidence="1" id="KW-0378">Hydrolase</keyword>
<protein>
    <submittedName>
        <fullName evidence="3">N-acetylmuramoyl-L-alanine amidase</fullName>
    </submittedName>
</protein>
<dbReference type="PANTHER" id="PTHR30404">
    <property type="entry name" value="N-ACETYLMURAMOYL-L-ALANINE AMIDASE"/>
    <property type="match status" value="1"/>
</dbReference>
<gene>
    <name evidence="3" type="ORF">F8153_04725</name>
</gene>
<dbReference type="InterPro" id="IPR050695">
    <property type="entry name" value="N-acetylmuramoyl_amidase_3"/>
</dbReference>
<sequence length="220" mass="24822">MKIVIDPGHGGEDRANIGPTGYVEADGVLDIGLRLKEKLIKEGYEVLMTREDDKTVSLSSRTDMANEWQGELYLSLHTNAASTPKANGIETFHSYNGEWGDVFRQEAKNYATVLQGKLIKKTGRNDRGIKTRIINDPASPNYGKDYYYVIRTSKMPAVIVEMGFHTNPEEEALLKTEEYRETLADGIFESVKEVYPLINENVTCERKNIHVVIHGKEEVI</sequence>
<dbReference type="OrthoDB" id="5344211at2"/>
<evidence type="ECO:0000256" key="1">
    <source>
        <dbReference type="ARBA" id="ARBA00022801"/>
    </source>
</evidence>
<dbReference type="PANTHER" id="PTHR30404:SF0">
    <property type="entry name" value="N-ACETYLMURAMOYL-L-ALANINE AMIDASE AMIC"/>
    <property type="match status" value="1"/>
</dbReference>
<keyword evidence="4" id="KW-1185">Reference proteome</keyword>
<dbReference type="SMART" id="SM00646">
    <property type="entry name" value="Ami_3"/>
    <property type="match status" value="1"/>
</dbReference>
<feature type="domain" description="MurNAc-LAA" evidence="2">
    <location>
        <begin position="62"/>
        <end position="192"/>
    </location>
</feature>
<evidence type="ECO:0000259" key="2">
    <source>
        <dbReference type="SMART" id="SM00646"/>
    </source>
</evidence>